<dbReference type="InterPro" id="IPR036028">
    <property type="entry name" value="SH3-like_dom_sf"/>
</dbReference>
<evidence type="ECO:0000259" key="12">
    <source>
        <dbReference type="PROSITE" id="PS50191"/>
    </source>
</evidence>
<evidence type="ECO:0000259" key="11">
    <source>
        <dbReference type="PROSITE" id="PS50010"/>
    </source>
</evidence>
<dbReference type="PROSITE" id="PS50010">
    <property type="entry name" value="DH_2"/>
    <property type="match status" value="1"/>
</dbReference>
<dbReference type="CDD" id="cd00170">
    <property type="entry name" value="SEC14"/>
    <property type="match status" value="1"/>
</dbReference>
<evidence type="ECO:0000313" key="13">
    <source>
        <dbReference type="EMBL" id="OWF53346.1"/>
    </source>
</evidence>
<dbReference type="SUPFAM" id="SSF50044">
    <property type="entry name" value="SH3-domain"/>
    <property type="match status" value="1"/>
</dbReference>
<feature type="compositionally biased region" description="Basic and acidic residues" evidence="8">
    <location>
        <begin position="517"/>
        <end position="528"/>
    </location>
</feature>
<dbReference type="InterPro" id="IPR056466">
    <property type="entry name" value="Spectrin_DBS"/>
</dbReference>
<dbReference type="PROSITE" id="PS50003">
    <property type="entry name" value="PH_DOMAIN"/>
    <property type="match status" value="1"/>
</dbReference>
<dbReference type="SUPFAM" id="SSF48065">
    <property type="entry name" value="DBL homology domain (DH-domain)"/>
    <property type="match status" value="1"/>
</dbReference>
<dbReference type="Gene3D" id="2.30.29.30">
    <property type="entry name" value="Pleckstrin-homology domain (PH domain)/Phosphotyrosine-binding domain (PTB)"/>
    <property type="match status" value="1"/>
</dbReference>
<dbReference type="InterPro" id="IPR055251">
    <property type="entry name" value="SOS1_NGEF_PH"/>
</dbReference>
<dbReference type="Gene3D" id="1.20.58.60">
    <property type="match status" value="1"/>
</dbReference>
<evidence type="ECO:0000256" key="2">
    <source>
        <dbReference type="ARBA" id="ARBA00022443"/>
    </source>
</evidence>
<dbReference type="SUPFAM" id="SSF50729">
    <property type="entry name" value="PH domain-like"/>
    <property type="match status" value="1"/>
</dbReference>
<dbReference type="InterPro" id="IPR051336">
    <property type="entry name" value="RhoGEF_Guanine_NuclExch_SF"/>
</dbReference>
<dbReference type="InterPro" id="IPR001452">
    <property type="entry name" value="SH3_domain"/>
</dbReference>
<feature type="compositionally biased region" description="Polar residues" evidence="8">
    <location>
        <begin position="549"/>
        <end position="565"/>
    </location>
</feature>
<dbReference type="Pfam" id="PF13716">
    <property type="entry name" value="CRAL_TRIO_2"/>
    <property type="match status" value="1"/>
</dbReference>
<feature type="compositionally biased region" description="Polar residues" evidence="8">
    <location>
        <begin position="965"/>
        <end position="975"/>
    </location>
</feature>
<dbReference type="GO" id="GO:0035556">
    <property type="term" value="P:intracellular signal transduction"/>
    <property type="evidence" value="ECO:0007669"/>
    <property type="project" value="InterPro"/>
</dbReference>
<dbReference type="Gene3D" id="2.30.30.40">
    <property type="entry name" value="SH3 Domains"/>
    <property type="match status" value="1"/>
</dbReference>
<dbReference type="GO" id="GO:0005085">
    <property type="term" value="F:guanyl-nucleotide exchange factor activity"/>
    <property type="evidence" value="ECO:0007669"/>
    <property type="project" value="UniProtKB-KW"/>
</dbReference>
<protein>
    <submittedName>
        <fullName evidence="13">Guanine nucleotide exchange factor DBS</fullName>
    </submittedName>
</protein>
<dbReference type="Gene3D" id="1.20.900.10">
    <property type="entry name" value="Dbl homology (DH) domain"/>
    <property type="match status" value="1"/>
</dbReference>
<evidence type="ECO:0000256" key="7">
    <source>
        <dbReference type="PROSITE-ProRule" id="PRU00192"/>
    </source>
</evidence>
<evidence type="ECO:0000259" key="10">
    <source>
        <dbReference type="PROSITE" id="PS50003"/>
    </source>
</evidence>
<dbReference type="SMART" id="SM00326">
    <property type="entry name" value="SH3"/>
    <property type="match status" value="1"/>
</dbReference>
<feature type="domain" description="DH" evidence="11">
    <location>
        <begin position="610"/>
        <end position="792"/>
    </location>
</feature>
<dbReference type="SUPFAM" id="SSF46966">
    <property type="entry name" value="Spectrin repeat"/>
    <property type="match status" value="1"/>
</dbReference>
<feature type="region of interest" description="Disordered" evidence="8">
    <location>
        <begin position="965"/>
        <end position="1021"/>
    </location>
</feature>
<gene>
    <name evidence="13" type="ORF">KP79_PYT20763</name>
</gene>
<dbReference type="PROSITE" id="PS50002">
    <property type="entry name" value="SH3"/>
    <property type="match status" value="1"/>
</dbReference>
<dbReference type="InterPro" id="IPR001331">
    <property type="entry name" value="GDS_CDC24_CS"/>
</dbReference>
<dbReference type="SUPFAM" id="SSF52087">
    <property type="entry name" value="CRAL/TRIO domain"/>
    <property type="match status" value="1"/>
</dbReference>
<dbReference type="CDD" id="cd00176">
    <property type="entry name" value="SPEC"/>
    <property type="match status" value="1"/>
</dbReference>
<dbReference type="Gene3D" id="3.40.525.10">
    <property type="entry name" value="CRAL-TRIO lipid binding domain"/>
    <property type="match status" value="1"/>
</dbReference>
<feature type="compositionally biased region" description="Low complexity" evidence="8">
    <location>
        <begin position="579"/>
        <end position="601"/>
    </location>
</feature>
<dbReference type="CDD" id="cd11856">
    <property type="entry name" value="SH3_p47phox_like"/>
    <property type="match status" value="1"/>
</dbReference>
<comment type="similarity">
    <text evidence="6">Belongs to the MCF2 family.</text>
</comment>
<organism evidence="13 14">
    <name type="scientific">Mizuhopecten yessoensis</name>
    <name type="common">Japanese scallop</name>
    <name type="synonym">Patinopecten yessoensis</name>
    <dbReference type="NCBI Taxonomy" id="6573"/>
    <lineage>
        <taxon>Eukaryota</taxon>
        <taxon>Metazoa</taxon>
        <taxon>Spiralia</taxon>
        <taxon>Lophotrochozoa</taxon>
        <taxon>Mollusca</taxon>
        <taxon>Bivalvia</taxon>
        <taxon>Autobranchia</taxon>
        <taxon>Pteriomorphia</taxon>
        <taxon>Pectinida</taxon>
        <taxon>Pectinoidea</taxon>
        <taxon>Pectinidae</taxon>
        <taxon>Mizuhopecten</taxon>
    </lineage>
</organism>
<dbReference type="EMBL" id="NEDP02001374">
    <property type="protein sequence ID" value="OWF53346.1"/>
    <property type="molecule type" value="Genomic_DNA"/>
</dbReference>
<dbReference type="STRING" id="6573.A0A210QXA6"/>
<dbReference type="InterPro" id="IPR011993">
    <property type="entry name" value="PH-like_dom_sf"/>
</dbReference>
<keyword evidence="2 7" id="KW-0728">SH3 domain</keyword>
<feature type="domain" description="PH" evidence="10">
    <location>
        <begin position="804"/>
        <end position="922"/>
    </location>
</feature>
<dbReference type="InterPro" id="IPR018159">
    <property type="entry name" value="Spectrin/alpha-actinin"/>
</dbReference>
<evidence type="ECO:0000256" key="1">
    <source>
        <dbReference type="ARBA" id="ARBA00004496"/>
    </source>
</evidence>
<dbReference type="SMART" id="SM00516">
    <property type="entry name" value="SEC14"/>
    <property type="match status" value="1"/>
</dbReference>
<dbReference type="FunFam" id="2.30.29.30:FF:000078">
    <property type="entry name" value="Guanine nucleotide exchange factor DBS"/>
    <property type="match status" value="1"/>
</dbReference>
<evidence type="ECO:0000313" key="14">
    <source>
        <dbReference type="Proteomes" id="UP000242188"/>
    </source>
</evidence>
<dbReference type="SMART" id="SM00150">
    <property type="entry name" value="SPEC"/>
    <property type="match status" value="2"/>
</dbReference>
<reference evidence="13 14" key="1">
    <citation type="journal article" date="2017" name="Nat. Ecol. Evol.">
        <title>Scallop genome provides insights into evolution of bilaterian karyotype and development.</title>
        <authorList>
            <person name="Wang S."/>
            <person name="Zhang J."/>
            <person name="Jiao W."/>
            <person name="Li J."/>
            <person name="Xun X."/>
            <person name="Sun Y."/>
            <person name="Guo X."/>
            <person name="Huan P."/>
            <person name="Dong B."/>
            <person name="Zhang L."/>
            <person name="Hu X."/>
            <person name="Sun X."/>
            <person name="Wang J."/>
            <person name="Zhao C."/>
            <person name="Wang Y."/>
            <person name="Wang D."/>
            <person name="Huang X."/>
            <person name="Wang R."/>
            <person name="Lv J."/>
            <person name="Li Y."/>
            <person name="Zhang Z."/>
            <person name="Liu B."/>
            <person name="Lu W."/>
            <person name="Hui Y."/>
            <person name="Liang J."/>
            <person name="Zhou Z."/>
            <person name="Hou R."/>
            <person name="Li X."/>
            <person name="Liu Y."/>
            <person name="Li H."/>
            <person name="Ning X."/>
            <person name="Lin Y."/>
            <person name="Zhao L."/>
            <person name="Xing Q."/>
            <person name="Dou J."/>
            <person name="Li Y."/>
            <person name="Mao J."/>
            <person name="Guo H."/>
            <person name="Dou H."/>
            <person name="Li T."/>
            <person name="Mu C."/>
            <person name="Jiang W."/>
            <person name="Fu Q."/>
            <person name="Fu X."/>
            <person name="Miao Y."/>
            <person name="Liu J."/>
            <person name="Yu Q."/>
            <person name="Li R."/>
            <person name="Liao H."/>
            <person name="Li X."/>
            <person name="Kong Y."/>
            <person name="Jiang Z."/>
            <person name="Chourrout D."/>
            <person name="Li R."/>
            <person name="Bao Z."/>
        </authorList>
    </citation>
    <scope>NUCLEOTIDE SEQUENCE [LARGE SCALE GENOMIC DNA]</scope>
    <source>
        <strain evidence="13 14">PY_sf001</strain>
    </source>
</reference>
<evidence type="ECO:0000256" key="3">
    <source>
        <dbReference type="ARBA" id="ARBA00022490"/>
    </source>
</evidence>
<keyword evidence="3" id="KW-0963">Cytoplasm</keyword>
<evidence type="ECO:0000256" key="8">
    <source>
        <dbReference type="SAM" id="MobiDB-lite"/>
    </source>
</evidence>
<sequence>MVEAVCPYSVLDVAQLLQANFAFVSGGKAKNGAPIMTFPENPQQPDITDSDYKKIVHYLSCIPPLHETELGFVIVLDRRQAGWSSVKSLLLKMSDFFPKHLQVVFLLQPHGFFQRAFADMRSKFVKEELEFKVVMCNDPNQMFEYIDPSQLTKEVGGQLEYDANEWTQHRAAVEKFSTNTEKIATAIAVLVKKFQEMEVPNDVKGTEALIHDHIMGRKEIINDLMSSDDHGKTILSCIKGDNPRTPMIHQTHVLNLERLLMQLEETKSNFERFWEVHEKRLKQSLQLRQFEEEFKLFQYSYDHRMEELEKAMSDIGATVQHVETLIQNFHTFEEQAKRDLEQAEKMRTNGEQFIMDDHYAVDSIRPKCIELQRMCDQYRELLRRRRDLLDTSHDLQDRIDKANKWCTKGVDMLSKQQVDACQSPAGAELALKDIESFVATARELRLNNPKEFRQLFESMITPETRANVQKVLKRIEDVQAMCEKRHQSLQQVAKPSVRPNTSHRVPPTHGHPPHHPPHQDSDPKRKTNTENQQRQQGIYERSARLRTDATGSSRPYITPPCTNLGSLPDSLNVGEKTRASVTSMSTTTSSGSSGSARSTSMMDTDTLMAKRRHVLNELIETEKTYVSQLYDIIKGYLQELDSRPMQHLIPDELVGKKEILFGNLEQIYSFHKNIFLQELQNCRDQPAKVGKCFANRNEEFHLYSVYCQNKLRSEALRNQVGDQNPFFLECQRKLGHKLPLGAYLLKPVQRITKYQLLLKEMLRFSEQDPACEAHIQEALDSMLDVVRFVNDSMHQVSIVSFPGNLSDQGRLLMQGAFNVFTEHQRGRIKDIRFKPMQRHMFLYEKSILLCKRKEEIGLSSEKGVYSFKNLLKLSQVGLTENIKGDKKKFELWLRGREEVYIIQAPTLPCKDMWVKEIKRVLMNQFDQLKIHHLNLAGKSEEDLQNLSEDLPCNNSRYVDNWRSNRQASCNNNAPTVPQGLEMMSPESPPAPPHDDDGWSSGEFTNSDEDESRNHDRRGSEPAYLQQYKSIGDFRASDANEVSLRESDVVEIIRTGSTGWWYARHLSTNQEGWVPSTYLIPFKRRSSQSHFSMSSIDSSSQDHMTRLTNNVVFYFVVESATRMYYPSQRNGVSVCSAKIKQDLYKNKPSLARCQENMTGSDVIYLIDSVITNKPSLARCQGNVIGSDVIYLIATVITVNASTRPHF</sequence>
<dbReference type="CDD" id="cd00160">
    <property type="entry name" value="RhoGEF"/>
    <property type="match status" value="1"/>
</dbReference>
<dbReference type="PANTHER" id="PTHR22826">
    <property type="entry name" value="RHO GUANINE EXCHANGE FACTOR-RELATED"/>
    <property type="match status" value="1"/>
</dbReference>
<dbReference type="Pfam" id="PF00018">
    <property type="entry name" value="SH3_1"/>
    <property type="match status" value="1"/>
</dbReference>
<evidence type="ECO:0000256" key="5">
    <source>
        <dbReference type="ARBA" id="ARBA00022658"/>
    </source>
</evidence>
<dbReference type="InterPro" id="IPR001849">
    <property type="entry name" value="PH_domain"/>
</dbReference>
<comment type="caution">
    <text evidence="13">The sequence shown here is derived from an EMBL/GenBank/DDBJ whole genome shotgun (WGS) entry which is preliminary data.</text>
</comment>
<accession>A0A210QXA6</accession>
<keyword evidence="14" id="KW-1185">Reference proteome</keyword>
<dbReference type="SMART" id="SM00233">
    <property type="entry name" value="PH"/>
    <property type="match status" value="1"/>
</dbReference>
<keyword evidence="5" id="KW-0344">Guanine-nucleotide releasing factor</keyword>
<comment type="subcellular location">
    <subcellularLocation>
        <location evidence="1">Cytoplasm</location>
    </subcellularLocation>
</comment>
<feature type="domain" description="CRAL-TRIO" evidence="12">
    <location>
        <begin position="13"/>
        <end position="163"/>
    </location>
</feature>
<dbReference type="InterPro" id="IPR000219">
    <property type="entry name" value="DH_dom"/>
</dbReference>
<dbReference type="GO" id="GO:0005737">
    <property type="term" value="C:cytoplasm"/>
    <property type="evidence" value="ECO:0007669"/>
    <property type="project" value="UniProtKB-SubCell"/>
</dbReference>
<dbReference type="PROSITE" id="PS00741">
    <property type="entry name" value="DH_1"/>
    <property type="match status" value="1"/>
</dbReference>
<dbReference type="PANTHER" id="PTHR22826:SF211">
    <property type="entry name" value="LD43457P"/>
    <property type="match status" value="1"/>
</dbReference>
<feature type="domain" description="SH3" evidence="9">
    <location>
        <begin position="1022"/>
        <end position="1083"/>
    </location>
</feature>
<keyword evidence="4" id="KW-0597">Phosphoprotein</keyword>
<dbReference type="InterPro" id="IPR035899">
    <property type="entry name" value="DBL_dom_sf"/>
</dbReference>
<name>A0A210QXA6_MIZYE</name>
<feature type="compositionally biased region" description="Polar residues" evidence="8">
    <location>
        <begin position="488"/>
        <end position="502"/>
    </location>
</feature>
<dbReference type="PROSITE" id="PS50191">
    <property type="entry name" value="CRAL_TRIO"/>
    <property type="match status" value="1"/>
</dbReference>
<dbReference type="Proteomes" id="UP000242188">
    <property type="component" value="Unassembled WGS sequence"/>
</dbReference>
<dbReference type="InterPro" id="IPR001251">
    <property type="entry name" value="CRAL-TRIO_dom"/>
</dbReference>
<evidence type="ECO:0000256" key="4">
    <source>
        <dbReference type="ARBA" id="ARBA00022553"/>
    </source>
</evidence>
<dbReference type="SMART" id="SM00325">
    <property type="entry name" value="RhoGEF"/>
    <property type="match status" value="1"/>
</dbReference>
<dbReference type="AlphaFoldDB" id="A0A210QXA6"/>
<proteinExistence type="inferred from homology"/>
<dbReference type="OrthoDB" id="10004999at2759"/>
<dbReference type="InterPro" id="IPR036865">
    <property type="entry name" value="CRAL-TRIO_dom_sf"/>
</dbReference>
<dbReference type="Pfam" id="PF22697">
    <property type="entry name" value="SOS1_NGEF_PH"/>
    <property type="match status" value="1"/>
</dbReference>
<evidence type="ECO:0000259" key="9">
    <source>
        <dbReference type="PROSITE" id="PS50002"/>
    </source>
</evidence>
<feature type="region of interest" description="Disordered" evidence="8">
    <location>
        <begin position="485"/>
        <end position="601"/>
    </location>
</feature>
<dbReference type="Pfam" id="PF00621">
    <property type="entry name" value="RhoGEF"/>
    <property type="match status" value="1"/>
</dbReference>
<evidence type="ECO:0000256" key="6">
    <source>
        <dbReference type="ARBA" id="ARBA00049987"/>
    </source>
</evidence>
<dbReference type="Pfam" id="PF23289">
    <property type="entry name" value="Spectrin_5"/>
    <property type="match status" value="1"/>
</dbReference>